<proteinExistence type="predicted"/>
<dbReference type="PANTHER" id="PTHR46239:SF1">
    <property type="entry name" value="DNA REPAIR PROTEIN RAD51 HOMOLOG 3"/>
    <property type="match status" value="1"/>
</dbReference>
<evidence type="ECO:0000313" key="7">
    <source>
        <dbReference type="EMBL" id="THH01497.1"/>
    </source>
</evidence>
<dbReference type="EMBL" id="SGPK01000585">
    <property type="protein sequence ID" value="THH01497.1"/>
    <property type="molecule type" value="Genomic_DNA"/>
</dbReference>
<keyword evidence="2" id="KW-0547">Nucleotide-binding</keyword>
<keyword evidence="8" id="KW-1185">Reference proteome</keyword>
<reference evidence="7 8" key="1">
    <citation type="submission" date="2019-02" db="EMBL/GenBank/DDBJ databases">
        <title>Genome sequencing of the rare red list fungi Phellinidium pouzarii.</title>
        <authorList>
            <person name="Buettner E."/>
            <person name="Kellner H."/>
        </authorList>
    </citation>
    <scope>NUCLEOTIDE SEQUENCE [LARGE SCALE GENOMIC DNA]</scope>
    <source>
        <strain evidence="7 8">DSM 108285</strain>
    </source>
</reference>
<name>A0A4S4KSV3_9AGAM</name>
<comment type="caution">
    <text evidence="7">The sequence shown here is derived from an EMBL/GenBank/DDBJ whole genome shotgun (WGS) entry which is preliminary data.</text>
</comment>
<organism evidence="7 8">
    <name type="scientific">Phellinidium pouzarii</name>
    <dbReference type="NCBI Taxonomy" id="167371"/>
    <lineage>
        <taxon>Eukaryota</taxon>
        <taxon>Fungi</taxon>
        <taxon>Dikarya</taxon>
        <taxon>Basidiomycota</taxon>
        <taxon>Agaricomycotina</taxon>
        <taxon>Agaricomycetes</taxon>
        <taxon>Hymenochaetales</taxon>
        <taxon>Hymenochaetaceae</taxon>
        <taxon>Phellinidium</taxon>
    </lineage>
</organism>
<protein>
    <submittedName>
        <fullName evidence="7">Uncharacterized protein</fullName>
    </submittedName>
</protein>
<dbReference type="OrthoDB" id="5957327at2759"/>
<dbReference type="AlphaFoldDB" id="A0A4S4KSV3"/>
<evidence type="ECO:0000313" key="8">
    <source>
        <dbReference type="Proteomes" id="UP000308199"/>
    </source>
</evidence>
<keyword evidence="5" id="KW-0234">DNA repair</keyword>
<evidence type="ECO:0000256" key="2">
    <source>
        <dbReference type="ARBA" id="ARBA00022741"/>
    </source>
</evidence>
<evidence type="ECO:0000256" key="1">
    <source>
        <dbReference type="ARBA" id="ARBA00004123"/>
    </source>
</evidence>
<evidence type="ECO:0000256" key="5">
    <source>
        <dbReference type="ARBA" id="ARBA00023204"/>
    </source>
</evidence>
<evidence type="ECO:0000256" key="4">
    <source>
        <dbReference type="ARBA" id="ARBA00022840"/>
    </source>
</evidence>
<dbReference type="GO" id="GO:0033063">
    <property type="term" value="C:Rad51B-Rad51C-Rad51D-XRCC2 complex"/>
    <property type="evidence" value="ECO:0007669"/>
    <property type="project" value="TreeGrafter"/>
</dbReference>
<dbReference type="GO" id="GO:0000400">
    <property type="term" value="F:four-way junction DNA binding"/>
    <property type="evidence" value="ECO:0007669"/>
    <property type="project" value="TreeGrafter"/>
</dbReference>
<evidence type="ECO:0000256" key="6">
    <source>
        <dbReference type="ARBA" id="ARBA00023242"/>
    </source>
</evidence>
<dbReference type="GO" id="GO:0007131">
    <property type="term" value="P:reciprocal meiotic recombination"/>
    <property type="evidence" value="ECO:0007669"/>
    <property type="project" value="TreeGrafter"/>
</dbReference>
<gene>
    <name evidence="7" type="ORF">EW145_g6900</name>
</gene>
<evidence type="ECO:0000256" key="3">
    <source>
        <dbReference type="ARBA" id="ARBA00022763"/>
    </source>
</evidence>
<keyword evidence="4" id="KW-0067">ATP-binding</keyword>
<accession>A0A4S4KSV3</accession>
<dbReference type="GO" id="GO:0033065">
    <property type="term" value="C:Rad51C-XRCC3 complex"/>
    <property type="evidence" value="ECO:0007669"/>
    <property type="project" value="TreeGrafter"/>
</dbReference>
<dbReference type="GO" id="GO:0005657">
    <property type="term" value="C:replication fork"/>
    <property type="evidence" value="ECO:0007669"/>
    <property type="project" value="TreeGrafter"/>
</dbReference>
<dbReference type="InterPro" id="IPR052093">
    <property type="entry name" value="HR_Repair_Mediator"/>
</dbReference>
<dbReference type="Proteomes" id="UP000308199">
    <property type="component" value="Unassembled WGS sequence"/>
</dbReference>
<dbReference type="GO" id="GO:0008821">
    <property type="term" value="F:crossover junction DNA endonuclease activity"/>
    <property type="evidence" value="ECO:0007669"/>
    <property type="project" value="TreeGrafter"/>
</dbReference>
<sequence length="137" mass="15205">MTLPSTLKHELKDIPGAIDLIHYVKSYSLPELIAFMHNLPALLEEHTKVSLLVLNTLSFLFHTTPLPNASRRSLLERIKITFAKVCASRHLSVAVTMQLATKLLNAEGSPANFDTAKKAVMVPQLGVHTYFSLHFAT</sequence>
<keyword evidence="3" id="KW-0227">DNA damage</keyword>
<comment type="subcellular location">
    <subcellularLocation>
        <location evidence="1">Nucleus</location>
    </subcellularLocation>
</comment>
<dbReference type="PANTHER" id="PTHR46239">
    <property type="entry name" value="DNA REPAIR PROTEIN RAD51 HOMOLOG 3 RAD51C"/>
    <property type="match status" value="1"/>
</dbReference>
<dbReference type="GO" id="GO:0005524">
    <property type="term" value="F:ATP binding"/>
    <property type="evidence" value="ECO:0007669"/>
    <property type="project" value="UniProtKB-KW"/>
</dbReference>
<dbReference type="Gene3D" id="3.40.50.300">
    <property type="entry name" value="P-loop containing nucleotide triphosphate hydrolases"/>
    <property type="match status" value="1"/>
</dbReference>
<dbReference type="InterPro" id="IPR027417">
    <property type="entry name" value="P-loop_NTPase"/>
</dbReference>
<dbReference type="GO" id="GO:0000707">
    <property type="term" value="P:meiotic DNA recombinase assembly"/>
    <property type="evidence" value="ECO:0007669"/>
    <property type="project" value="TreeGrafter"/>
</dbReference>
<keyword evidence="6" id="KW-0539">Nucleus</keyword>